<organism evidence="1 2">
    <name type="scientific">Macroventuria anomochaeta</name>
    <dbReference type="NCBI Taxonomy" id="301207"/>
    <lineage>
        <taxon>Eukaryota</taxon>
        <taxon>Fungi</taxon>
        <taxon>Dikarya</taxon>
        <taxon>Ascomycota</taxon>
        <taxon>Pezizomycotina</taxon>
        <taxon>Dothideomycetes</taxon>
        <taxon>Pleosporomycetidae</taxon>
        <taxon>Pleosporales</taxon>
        <taxon>Pleosporineae</taxon>
        <taxon>Didymellaceae</taxon>
        <taxon>Macroventuria</taxon>
    </lineage>
</organism>
<name>A0ACB6RZI8_9PLEO</name>
<reference evidence="1" key="1">
    <citation type="journal article" date="2020" name="Stud. Mycol.">
        <title>101 Dothideomycetes genomes: a test case for predicting lifestyles and emergence of pathogens.</title>
        <authorList>
            <person name="Haridas S."/>
            <person name="Albert R."/>
            <person name="Binder M."/>
            <person name="Bloem J."/>
            <person name="Labutti K."/>
            <person name="Salamov A."/>
            <person name="Andreopoulos B."/>
            <person name="Baker S."/>
            <person name="Barry K."/>
            <person name="Bills G."/>
            <person name="Bluhm B."/>
            <person name="Cannon C."/>
            <person name="Castanera R."/>
            <person name="Culley D."/>
            <person name="Daum C."/>
            <person name="Ezra D."/>
            <person name="Gonzalez J."/>
            <person name="Henrissat B."/>
            <person name="Kuo A."/>
            <person name="Liang C."/>
            <person name="Lipzen A."/>
            <person name="Lutzoni F."/>
            <person name="Magnuson J."/>
            <person name="Mondo S."/>
            <person name="Nolan M."/>
            <person name="Ohm R."/>
            <person name="Pangilinan J."/>
            <person name="Park H.-J."/>
            <person name="Ramirez L."/>
            <person name="Alfaro M."/>
            <person name="Sun H."/>
            <person name="Tritt A."/>
            <person name="Yoshinaga Y."/>
            <person name="Zwiers L.-H."/>
            <person name="Turgeon B."/>
            <person name="Goodwin S."/>
            <person name="Spatafora J."/>
            <person name="Crous P."/>
            <person name="Grigoriev I."/>
        </authorList>
    </citation>
    <scope>NUCLEOTIDE SEQUENCE</scope>
    <source>
        <strain evidence="1">CBS 525.71</strain>
    </source>
</reference>
<protein>
    <submittedName>
        <fullName evidence="1">Uncharacterized protein</fullName>
    </submittedName>
</protein>
<proteinExistence type="predicted"/>
<keyword evidence="2" id="KW-1185">Reference proteome</keyword>
<evidence type="ECO:0000313" key="1">
    <source>
        <dbReference type="EMBL" id="KAF2627426.1"/>
    </source>
</evidence>
<evidence type="ECO:0000313" key="2">
    <source>
        <dbReference type="Proteomes" id="UP000799754"/>
    </source>
</evidence>
<comment type="caution">
    <text evidence="1">The sequence shown here is derived from an EMBL/GenBank/DDBJ whole genome shotgun (WGS) entry which is preliminary data.</text>
</comment>
<accession>A0ACB6RZI8</accession>
<dbReference type="Proteomes" id="UP000799754">
    <property type="component" value="Unassembled WGS sequence"/>
</dbReference>
<dbReference type="EMBL" id="MU006717">
    <property type="protein sequence ID" value="KAF2627426.1"/>
    <property type="molecule type" value="Genomic_DNA"/>
</dbReference>
<sequence>MSQSPNNLPPLRFYNLPTLPTPQPNIDLATSNHPIHYRPSRSSQVPGQNSQVSDGSVVRQRPGLPQQQPVLANPPTRPYTPYTPLTAMFPPPRATYAYSPTQQFSFDDQAIRTRIIHIVAQKLSNAHPDNIALLVMHIARSLVRMKRIGELGPRGVTSAEDVFLGVGYEGTSCYMGLMVNAPGAGAVRTFFRGDVRQMGDVDKMSPEVRMKVLEVGFVSALMRQYDQIRDVKLAQGRW</sequence>
<gene>
    <name evidence="1" type="ORF">BU25DRAFT_458754</name>
</gene>